<dbReference type="SUPFAM" id="SSF57756">
    <property type="entry name" value="Retrovirus zinc finger-like domains"/>
    <property type="match status" value="1"/>
</dbReference>
<name>A0A2J7PFB5_9NEOP</name>
<evidence type="ECO:0000313" key="5">
    <source>
        <dbReference type="Proteomes" id="UP000235965"/>
    </source>
</evidence>
<protein>
    <recommendedName>
        <fullName evidence="3">CCHC-type domain-containing protein</fullName>
    </recommendedName>
</protein>
<dbReference type="InterPro" id="IPR036875">
    <property type="entry name" value="Znf_CCHC_sf"/>
</dbReference>
<dbReference type="InParanoid" id="A0A2J7PFB5"/>
<organism evidence="4 5">
    <name type="scientific">Cryptotermes secundus</name>
    <dbReference type="NCBI Taxonomy" id="105785"/>
    <lineage>
        <taxon>Eukaryota</taxon>
        <taxon>Metazoa</taxon>
        <taxon>Ecdysozoa</taxon>
        <taxon>Arthropoda</taxon>
        <taxon>Hexapoda</taxon>
        <taxon>Insecta</taxon>
        <taxon>Pterygota</taxon>
        <taxon>Neoptera</taxon>
        <taxon>Polyneoptera</taxon>
        <taxon>Dictyoptera</taxon>
        <taxon>Blattodea</taxon>
        <taxon>Blattoidea</taxon>
        <taxon>Termitoidae</taxon>
        <taxon>Kalotermitidae</taxon>
        <taxon>Cryptotermitinae</taxon>
        <taxon>Cryptotermes</taxon>
    </lineage>
</organism>
<sequence>MPLAWIYDLSKQQAEELARQLGLSTDGTLDDLRKRVKEKWTAIEPCLPSPSTAKSSVVTKPVLQSTDSVGYQGYCLSKVKLKLATDLISAIPVLSVTDPEEILTFLIRAKGVFDLKLVSDSEFMALLVSRTSGRITQILGAHVGTTQCWGLVQTEIISTFRPCRVKERFLASHVLERFQSPGEDLNSYIMSVVAAVDILGFSGSEAQLVQRMLQNLHPKVKSYLLFATRPESIKDLFSLATTVAEAVAVENQRKRTTASAQQGCVSRPVASGMVIGQTPAAKADSRRRCWGCGAPGHNLRDCPSRPHQRRAPGSSGNDLGARE</sequence>
<evidence type="ECO:0000256" key="1">
    <source>
        <dbReference type="PROSITE-ProRule" id="PRU00047"/>
    </source>
</evidence>
<proteinExistence type="predicted"/>
<keyword evidence="1" id="KW-0863">Zinc-finger</keyword>
<dbReference type="InterPro" id="IPR001878">
    <property type="entry name" value="Znf_CCHC"/>
</dbReference>
<gene>
    <name evidence="4" type="ORF">B7P43_G17220</name>
</gene>
<evidence type="ECO:0000313" key="4">
    <source>
        <dbReference type="EMBL" id="PNF15029.1"/>
    </source>
</evidence>
<dbReference type="AlphaFoldDB" id="A0A2J7PFB5"/>
<evidence type="ECO:0000256" key="2">
    <source>
        <dbReference type="SAM" id="MobiDB-lite"/>
    </source>
</evidence>
<keyword evidence="1" id="KW-0862">Zinc</keyword>
<feature type="domain" description="CCHC-type" evidence="3">
    <location>
        <begin position="287"/>
        <end position="304"/>
    </location>
</feature>
<dbReference type="OrthoDB" id="10605751at2759"/>
<dbReference type="PROSITE" id="PS50158">
    <property type="entry name" value="ZF_CCHC"/>
    <property type="match status" value="1"/>
</dbReference>
<dbReference type="EMBL" id="NEVH01025673">
    <property type="protein sequence ID" value="PNF15029.1"/>
    <property type="molecule type" value="Genomic_DNA"/>
</dbReference>
<dbReference type="GO" id="GO:0008270">
    <property type="term" value="F:zinc ion binding"/>
    <property type="evidence" value="ECO:0007669"/>
    <property type="project" value="UniProtKB-KW"/>
</dbReference>
<reference evidence="4 5" key="1">
    <citation type="submission" date="2017-12" db="EMBL/GenBank/DDBJ databases">
        <title>Hemimetabolous genomes reveal molecular basis of termite eusociality.</title>
        <authorList>
            <person name="Harrison M.C."/>
            <person name="Jongepier E."/>
            <person name="Robertson H.M."/>
            <person name="Arning N."/>
            <person name="Bitard-Feildel T."/>
            <person name="Chao H."/>
            <person name="Childers C.P."/>
            <person name="Dinh H."/>
            <person name="Doddapaneni H."/>
            <person name="Dugan S."/>
            <person name="Gowin J."/>
            <person name="Greiner C."/>
            <person name="Han Y."/>
            <person name="Hu H."/>
            <person name="Hughes D.S.T."/>
            <person name="Huylmans A.-K."/>
            <person name="Kemena C."/>
            <person name="Kremer L.P.M."/>
            <person name="Lee S.L."/>
            <person name="Lopez-Ezquerra A."/>
            <person name="Mallet L."/>
            <person name="Monroy-Kuhn J.M."/>
            <person name="Moser A."/>
            <person name="Murali S.C."/>
            <person name="Muzny D.M."/>
            <person name="Otani S."/>
            <person name="Piulachs M.-D."/>
            <person name="Poelchau M."/>
            <person name="Qu J."/>
            <person name="Schaub F."/>
            <person name="Wada-Katsumata A."/>
            <person name="Worley K.C."/>
            <person name="Xie Q."/>
            <person name="Ylla G."/>
            <person name="Poulsen M."/>
            <person name="Gibbs R.A."/>
            <person name="Schal C."/>
            <person name="Richards S."/>
            <person name="Belles X."/>
            <person name="Korb J."/>
            <person name="Bornberg-Bauer E."/>
        </authorList>
    </citation>
    <scope>NUCLEOTIDE SEQUENCE [LARGE SCALE GENOMIC DNA]</scope>
    <source>
        <tissue evidence="4">Whole body</tissue>
    </source>
</reference>
<keyword evidence="5" id="KW-1185">Reference proteome</keyword>
<feature type="region of interest" description="Disordered" evidence="2">
    <location>
        <begin position="296"/>
        <end position="323"/>
    </location>
</feature>
<evidence type="ECO:0000259" key="3">
    <source>
        <dbReference type="PROSITE" id="PS50158"/>
    </source>
</evidence>
<dbReference type="Proteomes" id="UP000235965">
    <property type="component" value="Unassembled WGS sequence"/>
</dbReference>
<accession>A0A2J7PFB5</accession>
<dbReference type="GO" id="GO:0003676">
    <property type="term" value="F:nucleic acid binding"/>
    <property type="evidence" value="ECO:0007669"/>
    <property type="project" value="InterPro"/>
</dbReference>
<dbReference type="SMART" id="SM00343">
    <property type="entry name" value="ZnF_C2HC"/>
    <property type="match status" value="1"/>
</dbReference>
<comment type="caution">
    <text evidence="4">The sequence shown here is derived from an EMBL/GenBank/DDBJ whole genome shotgun (WGS) entry which is preliminary data.</text>
</comment>
<keyword evidence="1" id="KW-0479">Metal-binding</keyword>